<gene>
    <name evidence="1" type="ORF">ACFQDO_19330</name>
</gene>
<dbReference type="Proteomes" id="UP001596189">
    <property type="component" value="Unassembled WGS sequence"/>
</dbReference>
<keyword evidence="2" id="KW-1185">Reference proteome</keyword>
<dbReference type="RefSeq" id="WP_345717806.1">
    <property type="nucleotide sequence ID" value="NZ_BAABFP010000007.1"/>
</dbReference>
<protein>
    <submittedName>
        <fullName evidence="1">Uncharacterized protein</fullName>
    </submittedName>
</protein>
<evidence type="ECO:0000313" key="2">
    <source>
        <dbReference type="Proteomes" id="UP001596189"/>
    </source>
</evidence>
<reference evidence="2" key="1">
    <citation type="journal article" date="2019" name="Int. J. Syst. Evol. Microbiol.">
        <title>The Global Catalogue of Microorganisms (GCM) 10K type strain sequencing project: providing services to taxonomists for standard genome sequencing and annotation.</title>
        <authorList>
            <consortium name="The Broad Institute Genomics Platform"/>
            <consortium name="The Broad Institute Genome Sequencing Center for Infectious Disease"/>
            <person name="Wu L."/>
            <person name="Ma J."/>
        </authorList>
    </citation>
    <scope>NUCLEOTIDE SEQUENCE [LARGE SCALE GENOMIC DNA]</scope>
    <source>
        <strain evidence="2">KACC 14249</strain>
    </source>
</reference>
<accession>A0ABW1JKW1</accession>
<comment type="caution">
    <text evidence="1">The sequence shown here is derived from an EMBL/GenBank/DDBJ whole genome shotgun (WGS) entry which is preliminary data.</text>
</comment>
<organism evidence="1 2">
    <name type="scientific">Angustibacter luteus</name>
    <dbReference type="NCBI Taxonomy" id="658456"/>
    <lineage>
        <taxon>Bacteria</taxon>
        <taxon>Bacillati</taxon>
        <taxon>Actinomycetota</taxon>
        <taxon>Actinomycetes</taxon>
        <taxon>Kineosporiales</taxon>
        <taxon>Kineosporiaceae</taxon>
    </lineage>
</organism>
<evidence type="ECO:0000313" key="1">
    <source>
        <dbReference type="EMBL" id="MFC6009288.1"/>
    </source>
</evidence>
<dbReference type="EMBL" id="JBHSRD010000008">
    <property type="protein sequence ID" value="MFC6009288.1"/>
    <property type="molecule type" value="Genomic_DNA"/>
</dbReference>
<sequence>MRLADPQGVAILAAHGVPAARVVPDLEQLRTVTSMRTGDQVHVVADL</sequence>
<name>A0ABW1JKW1_9ACTN</name>
<proteinExistence type="predicted"/>